<evidence type="ECO:0000259" key="1">
    <source>
        <dbReference type="PROSITE" id="PS50995"/>
    </source>
</evidence>
<dbReference type="GO" id="GO:0006950">
    <property type="term" value="P:response to stress"/>
    <property type="evidence" value="ECO:0007669"/>
    <property type="project" value="TreeGrafter"/>
</dbReference>
<dbReference type="InterPro" id="IPR036388">
    <property type="entry name" value="WH-like_DNA-bd_sf"/>
</dbReference>
<dbReference type="InterPro" id="IPR000835">
    <property type="entry name" value="HTH_MarR-typ"/>
</dbReference>
<dbReference type="SMART" id="SM00347">
    <property type="entry name" value="HTH_MARR"/>
    <property type="match status" value="1"/>
</dbReference>
<dbReference type="PRINTS" id="PR00598">
    <property type="entry name" value="HTHMARR"/>
</dbReference>
<evidence type="ECO:0000313" key="3">
    <source>
        <dbReference type="Proteomes" id="UP000282084"/>
    </source>
</evidence>
<dbReference type="PANTHER" id="PTHR33164:SF106">
    <property type="entry name" value="TRANSCRIPTIONAL REGULATORY PROTEIN"/>
    <property type="match status" value="1"/>
</dbReference>
<keyword evidence="2" id="KW-0238">DNA-binding</keyword>
<dbReference type="SUPFAM" id="SSF46785">
    <property type="entry name" value="Winged helix' DNA-binding domain"/>
    <property type="match status" value="1"/>
</dbReference>
<sequence>MDEAARVARLLERLRAFGAAYAEITGRFAASLGLHATDARALVEILYAEDKGAPLTPTGLSQRLALTTGATTNLLNRLEKLGHVERTREHFDRRIVTLRSGPRIEEPARAFFGPLNWNLETVVAGFPEDQLDRFEDFLDRLRETMRDVLGG</sequence>
<dbReference type="GO" id="GO:0003700">
    <property type="term" value="F:DNA-binding transcription factor activity"/>
    <property type="evidence" value="ECO:0007669"/>
    <property type="project" value="InterPro"/>
</dbReference>
<name>A0A495VZS5_9PSEU</name>
<dbReference type="PROSITE" id="PS50995">
    <property type="entry name" value="HTH_MARR_2"/>
    <property type="match status" value="1"/>
</dbReference>
<comment type="caution">
    <text evidence="2">The sequence shown here is derived from an EMBL/GenBank/DDBJ whole genome shotgun (WGS) entry which is preliminary data.</text>
</comment>
<dbReference type="Pfam" id="PF12802">
    <property type="entry name" value="MarR_2"/>
    <property type="match status" value="1"/>
</dbReference>
<dbReference type="Proteomes" id="UP000282084">
    <property type="component" value="Unassembled WGS sequence"/>
</dbReference>
<proteinExistence type="predicted"/>
<reference evidence="2 3" key="1">
    <citation type="submission" date="2018-10" db="EMBL/GenBank/DDBJ databases">
        <title>Sequencing the genomes of 1000 actinobacteria strains.</title>
        <authorList>
            <person name="Klenk H.-P."/>
        </authorList>
    </citation>
    <scope>NUCLEOTIDE SEQUENCE [LARGE SCALE GENOMIC DNA]</scope>
    <source>
        <strain evidence="2 3">DSM 43800</strain>
    </source>
</reference>
<dbReference type="EMBL" id="RBXO01000001">
    <property type="protein sequence ID" value="RKT54866.1"/>
    <property type="molecule type" value="Genomic_DNA"/>
</dbReference>
<dbReference type="PANTHER" id="PTHR33164">
    <property type="entry name" value="TRANSCRIPTIONAL REGULATOR, MARR FAMILY"/>
    <property type="match status" value="1"/>
</dbReference>
<dbReference type="InterPro" id="IPR036390">
    <property type="entry name" value="WH_DNA-bd_sf"/>
</dbReference>
<dbReference type="Gene3D" id="1.10.10.10">
    <property type="entry name" value="Winged helix-like DNA-binding domain superfamily/Winged helix DNA-binding domain"/>
    <property type="match status" value="1"/>
</dbReference>
<gene>
    <name evidence="2" type="ORF">C8E97_3515</name>
</gene>
<evidence type="ECO:0000313" key="2">
    <source>
        <dbReference type="EMBL" id="RKT54866.1"/>
    </source>
</evidence>
<organism evidence="2 3">
    <name type="scientific">Saccharothrix australiensis</name>
    <dbReference type="NCBI Taxonomy" id="2072"/>
    <lineage>
        <taxon>Bacteria</taxon>
        <taxon>Bacillati</taxon>
        <taxon>Actinomycetota</taxon>
        <taxon>Actinomycetes</taxon>
        <taxon>Pseudonocardiales</taxon>
        <taxon>Pseudonocardiaceae</taxon>
        <taxon>Saccharothrix</taxon>
    </lineage>
</organism>
<dbReference type="GO" id="GO:0003677">
    <property type="term" value="F:DNA binding"/>
    <property type="evidence" value="ECO:0007669"/>
    <property type="project" value="UniProtKB-KW"/>
</dbReference>
<accession>A0A495VZS5</accession>
<feature type="domain" description="HTH marR-type" evidence="1">
    <location>
        <begin position="1"/>
        <end position="143"/>
    </location>
</feature>
<dbReference type="RefSeq" id="WP_121006671.1">
    <property type="nucleotide sequence ID" value="NZ_RBXO01000001.1"/>
</dbReference>
<dbReference type="InterPro" id="IPR039422">
    <property type="entry name" value="MarR/SlyA-like"/>
</dbReference>
<keyword evidence="3" id="KW-1185">Reference proteome</keyword>
<dbReference type="OrthoDB" id="162531at2"/>
<protein>
    <submittedName>
        <fullName evidence="2">DNA-binding MarR family transcriptional regulator</fullName>
    </submittedName>
</protein>
<dbReference type="AlphaFoldDB" id="A0A495VZS5"/>